<dbReference type="InterPro" id="IPR051414">
    <property type="entry name" value="Adenylate-forming_Reductase"/>
</dbReference>
<dbReference type="GO" id="GO:0047475">
    <property type="term" value="F:phenylacetate-CoA ligase activity"/>
    <property type="evidence" value="ECO:0007669"/>
    <property type="project" value="InterPro"/>
</dbReference>
<evidence type="ECO:0000313" key="12">
    <source>
        <dbReference type="Proteomes" id="UP000091929"/>
    </source>
</evidence>
<dbReference type="InterPro" id="IPR011880">
    <property type="entry name" value="PA_CoA_ligase"/>
</dbReference>
<dbReference type="InterPro" id="IPR045851">
    <property type="entry name" value="AMP-bd_C_sf"/>
</dbReference>
<reference evidence="12 13" key="1">
    <citation type="journal article" date="2016" name="ISME J.">
        <title>Chasing the elusive Euryarchaeota class WSA2: genomes reveal a uniquely fastidious methyl-reducing methanogen.</title>
        <authorList>
            <person name="Nobu M.K."/>
            <person name="Narihiro T."/>
            <person name="Kuroda K."/>
            <person name="Mei R."/>
            <person name="Liu W.T."/>
        </authorList>
    </citation>
    <scope>NUCLEOTIDE SEQUENCE [LARGE SCALE GENOMIC DNA]</scope>
    <source>
        <strain evidence="9">B03fssc0709_Meth_Bin005</strain>
        <strain evidence="10">B15fssc0709_Meth_Bin003</strain>
        <strain evidence="11">BMIXfssc0709_Meth_Bin006</strain>
    </source>
</reference>
<evidence type="ECO:0000313" key="9">
    <source>
        <dbReference type="EMBL" id="KYC45074.1"/>
    </source>
</evidence>
<dbReference type="CDD" id="cd05913">
    <property type="entry name" value="PaaK"/>
    <property type="match status" value="1"/>
</dbReference>
<dbReference type="PATRIC" id="fig|1706437.3.peg.204"/>
<dbReference type="Pfam" id="PF00501">
    <property type="entry name" value="AMP-binding"/>
    <property type="match status" value="1"/>
</dbReference>
<comment type="pathway">
    <text evidence="1">Aromatic compound metabolism.</text>
</comment>
<name>A0A150IK82_9EURY</name>
<evidence type="ECO:0000256" key="1">
    <source>
        <dbReference type="ARBA" id="ARBA00005211"/>
    </source>
</evidence>
<evidence type="ECO:0000259" key="8">
    <source>
        <dbReference type="Pfam" id="PF14535"/>
    </source>
</evidence>
<comment type="subunit">
    <text evidence="2">Monomer.</text>
</comment>
<dbReference type="Proteomes" id="UP000091929">
    <property type="component" value="Unassembled WGS sequence"/>
</dbReference>
<keyword evidence="3" id="KW-0596">Phosphopantetheine</keyword>
<dbReference type="Gene3D" id="3.40.50.12780">
    <property type="entry name" value="N-terminal domain of ligase-like"/>
    <property type="match status" value="1"/>
</dbReference>
<dbReference type="Pfam" id="PF14535">
    <property type="entry name" value="AMP-binding_C_2"/>
    <property type="match status" value="1"/>
</dbReference>
<dbReference type="InterPro" id="IPR042099">
    <property type="entry name" value="ANL_N_sf"/>
</dbReference>
<feature type="domain" description="AMP-dependent synthetase/ligase" evidence="7">
    <location>
        <begin position="76"/>
        <end position="279"/>
    </location>
</feature>
<accession>A0A150IV55</accession>
<feature type="domain" description="AMP-dependent ligase C-terminal" evidence="8">
    <location>
        <begin position="329"/>
        <end position="425"/>
    </location>
</feature>
<dbReference type="PIRSF" id="PIRSF006444">
    <property type="entry name" value="PaaK"/>
    <property type="match status" value="1"/>
</dbReference>
<evidence type="ECO:0000259" key="7">
    <source>
        <dbReference type="Pfam" id="PF00501"/>
    </source>
</evidence>
<accession>A0A150J254</accession>
<dbReference type="EMBL" id="LNGF01000003">
    <property type="protein sequence ID" value="KYC48534.1"/>
    <property type="molecule type" value="Genomic_DNA"/>
</dbReference>
<keyword evidence="4" id="KW-0597">Phosphoprotein</keyword>
<evidence type="ECO:0000313" key="10">
    <source>
        <dbReference type="EMBL" id="KYC48534.1"/>
    </source>
</evidence>
<evidence type="ECO:0000256" key="5">
    <source>
        <dbReference type="ARBA" id="ARBA00022598"/>
    </source>
</evidence>
<dbReference type="InterPro" id="IPR000873">
    <property type="entry name" value="AMP-dep_synth/lig_dom"/>
</dbReference>
<dbReference type="InterPro" id="IPR028154">
    <property type="entry name" value="AMP-dep_Lig_C"/>
</dbReference>
<dbReference type="EMBL" id="LNJC01000002">
    <property type="protein sequence ID" value="KYC51296.1"/>
    <property type="molecule type" value="Genomic_DNA"/>
</dbReference>
<evidence type="ECO:0000256" key="2">
    <source>
        <dbReference type="ARBA" id="ARBA00011245"/>
    </source>
</evidence>
<proteinExistence type="predicted"/>
<dbReference type="PANTHER" id="PTHR43439:SF2">
    <property type="entry name" value="ENZYME, PUTATIVE (JCVI)-RELATED"/>
    <property type="match status" value="1"/>
</dbReference>
<evidence type="ECO:0000256" key="4">
    <source>
        <dbReference type="ARBA" id="ARBA00022553"/>
    </source>
</evidence>
<keyword evidence="6" id="KW-0547">Nucleotide-binding</keyword>
<dbReference type="GO" id="GO:0000166">
    <property type="term" value="F:nucleotide binding"/>
    <property type="evidence" value="ECO:0007669"/>
    <property type="project" value="UniProtKB-KW"/>
</dbReference>
<dbReference type="Proteomes" id="UP000092403">
    <property type="component" value="Unassembled WGS sequence"/>
</dbReference>
<dbReference type="PANTHER" id="PTHR43439">
    <property type="entry name" value="PHENYLACETATE-COENZYME A LIGASE"/>
    <property type="match status" value="1"/>
</dbReference>
<keyword evidence="5 9" id="KW-0436">Ligase</keyword>
<dbReference type="PATRIC" id="fig|1706436.3.peg.1186"/>
<dbReference type="Proteomes" id="UP000092401">
    <property type="component" value="Unassembled WGS sequence"/>
</dbReference>
<sequence>MEFKSREEIIEYQNKKLRSCVEYASKNSRFFKDTLKKCNLKPDDIKNIDDLHKLPFTTKNDLRDNYPFGLMAVPMEEIVRFHASSGTTGKSTVVYYTKNDLDTWSNLMARVLATTGLTKKDSMQIIYNYGFFTGGFGFHYGAERLGISVIPTGSGNTKKQIEIMRDFGTTSFTSTPSYAIYLGEAIEEIGINPEKDLKLKIGVFGAEPWGEGMRQRIEELFNINAYDNYGISELCGPGVAVECKEKDGLHVWEDHFIMEVINPKTGEILGEGERGELVFTPLWKEAMPLFRYRTKDISVIYEDKCNCGLPFRKIERLHGRSDDMLIIRGVNVFPSQIEEVILKNSAFKGHYAIIVERKGPLDHLTIEIEVTKDLFTGNLKDLIQLKDKVEDDLKSVLLVKANVKLVEEGTIPRSQGKAQRVIDKRNIDIGGIK</sequence>
<dbReference type="AlphaFoldDB" id="A0A150IK82"/>
<dbReference type="SUPFAM" id="SSF56801">
    <property type="entry name" value="Acetyl-CoA synthetase-like"/>
    <property type="match status" value="1"/>
</dbReference>
<dbReference type="GO" id="GO:0010124">
    <property type="term" value="P:phenylacetate catabolic process"/>
    <property type="evidence" value="ECO:0007669"/>
    <property type="project" value="InterPro"/>
</dbReference>
<organism evidence="9 13">
    <name type="scientific">Candidatus Methanofastidiosum methylothiophilum</name>
    <dbReference type="NCBI Taxonomy" id="1705564"/>
    <lineage>
        <taxon>Archaea</taxon>
        <taxon>Methanobacteriati</taxon>
        <taxon>Methanobacteriota</taxon>
        <taxon>Stenosarchaea group</taxon>
        <taxon>Candidatus Methanofastidiosia</taxon>
        <taxon>Candidatus Methanofastidiosales</taxon>
        <taxon>Candidatus Methanofastidiosaceae</taxon>
        <taxon>Candidatus Methanofastidiosum</taxon>
    </lineage>
</organism>
<dbReference type="Gene3D" id="3.30.300.30">
    <property type="match status" value="1"/>
</dbReference>
<evidence type="ECO:0000256" key="6">
    <source>
        <dbReference type="ARBA" id="ARBA00022741"/>
    </source>
</evidence>
<comment type="caution">
    <text evidence="9">The sequence shown here is derived from an EMBL/GenBank/DDBJ whole genome shotgun (WGS) entry which is preliminary data.</text>
</comment>
<dbReference type="EMBL" id="LNGE01000031">
    <property type="protein sequence ID" value="KYC45074.1"/>
    <property type="molecule type" value="Genomic_DNA"/>
</dbReference>
<dbReference type="FunFam" id="3.40.50.12780:FF:000016">
    <property type="entry name" value="Phenylacetate-coenzyme A ligase"/>
    <property type="match status" value="1"/>
</dbReference>
<evidence type="ECO:0000256" key="3">
    <source>
        <dbReference type="ARBA" id="ARBA00022450"/>
    </source>
</evidence>
<protein>
    <submittedName>
        <fullName evidence="9">Long-chain-fatty-acid--CoA ligase</fullName>
    </submittedName>
</protein>
<evidence type="ECO:0000313" key="13">
    <source>
        <dbReference type="Proteomes" id="UP000092401"/>
    </source>
</evidence>
<accession>A0A150IK82</accession>
<gene>
    <name evidence="9" type="ORF">APG10_01169</name>
    <name evidence="10" type="ORF">APG11_00205</name>
    <name evidence="11" type="ORF">APG12_00221</name>
</gene>
<dbReference type="PATRIC" id="fig|1706438.3.peg.221"/>
<evidence type="ECO:0000313" key="11">
    <source>
        <dbReference type="EMBL" id="KYC51296.1"/>
    </source>
</evidence>